<evidence type="ECO:0000313" key="8">
    <source>
        <dbReference type="Proteomes" id="UP000308181"/>
    </source>
</evidence>
<comment type="subcellular location">
    <subcellularLocation>
        <location evidence="1">Cell outer membrane</location>
    </subcellularLocation>
</comment>
<dbReference type="PANTHER" id="PTHR40980:SF4">
    <property type="entry name" value="TONB-DEPENDENT RECEPTOR-LIKE BETA-BARREL DOMAIN-CONTAINING PROTEIN"/>
    <property type="match status" value="1"/>
</dbReference>
<dbReference type="Pfam" id="PF14905">
    <property type="entry name" value="OMP_b-brl_3"/>
    <property type="match status" value="1"/>
</dbReference>
<dbReference type="InterPro" id="IPR012910">
    <property type="entry name" value="Plug_dom"/>
</dbReference>
<dbReference type="InterPro" id="IPR036942">
    <property type="entry name" value="Beta-barrel_TonB_sf"/>
</dbReference>
<comment type="caution">
    <text evidence="7">The sequence shown here is derived from an EMBL/GenBank/DDBJ whole genome shotgun (WGS) entry which is preliminary data.</text>
</comment>
<feature type="chain" id="PRO_5020818953" evidence="4">
    <location>
        <begin position="21"/>
        <end position="802"/>
    </location>
</feature>
<dbReference type="SUPFAM" id="SSF56935">
    <property type="entry name" value="Porins"/>
    <property type="match status" value="1"/>
</dbReference>
<dbReference type="Proteomes" id="UP000308181">
    <property type="component" value="Unassembled WGS sequence"/>
</dbReference>
<evidence type="ECO:0000256" key="2">
    <source>
        <dbReference type="ARBA" id="ARBA00023136"/>
    </source>
</evidence>
<feature type="signal peptide" evidence="4">
    <location>
        <begin position="1"/>
        <end position="20"/>
    </location>
</feature>
<dbReference type="OrthoDB" id="606851at2"/>
<dbReference type="RefSeq" id="WP_136826164.1">
    <property type="nucleotide sequence ID" value="NZ_SWBP01000003.1"/>
</dbReference>
<dbReference type="PANTHER" id="PTHR40980">
    <property type="entry name" value="PLUG DOMAIN-CONTAINING PROTEIN"/>
    <property type="match status" value="1"/>
</dbReference>
<evidence type="ECO:0000256" key="3">
    <source>
        <dbReference type="ARBA" id="ARBA00023237"/>
    </source>
</evidence>
<dbReference type="Pfam" id="PF07715">
    <property type="entry name" value="Plug"/>
    <property type="match status" value="1"/>
</dbReference>
<keyword evidence="2" id="KW-0472">Membrane</keyword>
<organism evidence="7 8">
    <name type="scientific">Pedobacter cryophilus</name>
    <dbReference type="NCBI Taxonomy" id="2571271"/>
    <lineage>
        <taxon>Bacteria</taxon>
        <taxon>Pseudomonadati</taxon>
        <taxon>Bacteroidota</taxon>
        <taxon>Sphingobacteriia</taxon>
        <taxon>Sphingobacteriales</taxon>
        <taxon>Sphingobacteriaceae</taxon>
        <taxon>Pedobacter</taxon>
    </lineage>
</organism>
<feature type="domain" description="Outer membrane protein beta-barrel" evidence="6">
    <location>
        <begin position="392"/>
        <end position="798"/>
    </location>
</feature>
<dbReference type="Gene3D" id="2.40.170.20">
    <property type="entry name" value="TonB-dependent receptor, beta-barrel domain"/>
    <property type="match status" value="1"/>
</dbReference>
<accession>A0A4U1BYE2</accession>
<sequence length="802" mass="90269">MRLKLILSILFIFITGITIAQNTSVTVSGTVKDSTTKVNLPFVNVQLKNAADASFVTGTVSNDAGLFTLTNVKPGNYSIELSYVGYIAKKQSLFIGSSTQFLNIPAIEIQENKQLLGEVVVTAQAEDVSSKMDKKSFSVDDNISQKGGSVLQAMQNLPGVTVQDGKVNLRGSDKIVVLIDGKQSALTGFGSQTGLDNLPASAIDRIEIINNPSAKYDANGNAGIINIIYKKEKQEGFNGKLGLASGLGALWEKRANYPTIRPQYQATPKVNPSLSLNYRKNKVNLFFNGDYLYTETLNKNEFVERTYDNGDIVFQQLKRNRNTTFITTKAGLDYNLDDNNLFTVSGLFGTEKIIDNGDQPFFEDNLNNRYRLWQFLEDELKTTVVGSVIYQHKFKEPGKVLNAGFNYTFHREDEQYFFDNILPTTTGRDAFKLLSDESVYDFNLDYIQPLKYGRFETGLKFRRRNIPTNMQFFPGVNSPIDADAGGAATYSETIPAVYGTYIFETQKYEAEVGLRVEYFNLDYFVNPDHPTYKSDGNSYTQPFPNLRLAYKINDANKISVFYNRRVDRPNEVDIRIFPKYDDAEIIKVGNPALRPQFTNSLELGFKTSWTKGYFYSAAYHRFANGTITRIGSTVGGSNIIYNIFQNAGKSYNSGLEVVFSQKPSFWYDLNVNVNVYRNQINAFTVQNLYPTPNTFSAGQDDIISGNVKLNQSFKMKNNFDTQLTATYLAADIIPQGKIGARFSLDLGLKKGLKNGKDEFFLNATDILNTMVINREIFGSDFKYTSKDYYETQVIRLGYSRKF</sequence>
<evidence type="ECO:0000259" key="6">
    <source>
        <dbReference type="Pfam" id="PF14905"/>
    </source>
</evidence>
<keyword evidence="3" id="KW-0998">Cell outer membrane</keyword>
<dbReference type="Gene3D" id="2.60.40.1120">
    <property type="entry name" value="Carboxypeptidase-like, regulatory domain"/>
    <property type="match status" value="1"/>
</dbReference>
<dbReference type="Pfam" id="PF13715">
    <property type="entry name" value="CarbopepD_reg_2"/>
    <property type="match status" value="1"/>
</dbReference>
<dbReference type="InterPro" id="IPR041700">
    <property type="entry name" value="OMP_b-brl_3"/>
</dbReference>
<keyword evidence="4" id="KW-0732">Signal</keyword>
<dbReference type="InterPro" id="IPR037066">
    <property type="entry name" value="Plug_dom_sf"/>
</dbReference>
<dbReference type="SUPFAM" id="SSF49464">
    <property type="entry name" value="Carboxypeptidase regulatory domain-like"/>
    <property type="match status" value="1"/>
</dbReference>
<name>A0A4U1BYE2_9SPHI</name>
<evidence type="ECO:0000256" key="4">
    <source>
        <dbReference type="SAM" id="SignalP"/>
    </source>
</evidence>
<evidence type="ECO:0000259" key="5">
    <source>
        <dbReference type="Pfam" id="PF07715"/>
    </source>
</evidence>
<reference evidence="7 8" key="1">
    <citation type="submission" date="2019-04" db="EMBL/GenBank/DDBJ databases">
        <title>Pedobacter sp. AR-3-17 sp. nov., isolated from Arctic soil.</title>
        <authorList>
            <person name="Dahal R.H."/>
            <person name="Kim D.-U."/>
        </authorList>
    </citation>
    <scope>NUCLEOTIDE SEQUENCE [LARGE SCALE GENOMIC DNA]</scope>
    <source>
        <strain evidence="7 8">AR-3-17</strain>
    </source>
</reference>
<feature type="domain" description="TonB-dependent receptor plug" evidence="5">
    <location>
        <begin position="140"/>
        <end position="224"/>
    </location>
</feature>
<keyword evidence="7" id="KW-0675">Receptor</keyword>
<dbReference type="InterPro" id="IPR008969">
    <property type="entry name" value="CarboxyPept-like_regulatory"/>
</dbReference>
<evidence type="ECO:0000256" key="1">
    <source>
        <dbReference type="ARBA" id="ARBA00004442"/>
    </source>
</evidence>
<dbReference type="GO" id="GO:0009279">
    <property type="term" value="C:cell outer membrane"/>
    <property type="evidence" value="ECO:0007669"/>
    <property type="project" value="UniProtKB-SubCell"/>
</dbReference>
<dbReference type="Gene3D" id="2.170.130.10">
    <property type="entry name" value="TonB-dependent receptor, plug domain"/>
    <property type="match status" value="1"/>
</dbReference>
<protein>
    <submittedName>
        <fullName evidence="7">TonB-dependent receptor</fullName>
    </submittedName>
</protein>
<proteinExistence type="predicted"/>
<dbReference type="EMBL" id="SWBP01000003">
    <property type="protein sequence ID" value="TKB97589.1"/>
    <property type="molecule type" value="Genomic_DNA"/>
</dbReference>
<keyword evidence="8" id="KW-1185">Reference proteome</keyword>
<evidence type="ECO:0000313" key="7">
    <source>
        <dbReference type="EMBL" id="TKB97589.1"/>
    </source>
</evidence>
<dbReference type="AlphaFoldDB" id="A0A4U1BYE2"/>
<gene>
    <name evidence="7" type="ORF">FA046_09465</name>
</gene>